<evidence type="ECO:0000256" key="1">
    <source>
        <dbReference type="SAM" id="MobiDB-lite"/>
    </source>
</evidence>
<reference evidence="2" key="1">
    <citation type="journal article" date="2020" name="Fungal Divers.">
        <title>Resolving the Mortierellaceae phylogeny through synthesis of multi-gene phylogenetics and phylogenomics.</title>
        <authorList>
            <person name="Vandepol N."/>
            <person name="Liber J."/>
            <person name="Desiro A."/>
            <person name="Na H."/>
            <person name="Kennedy M."/>
            <person name="Barry K."/>
            <person name="Grigoriev I.V."/>
            <person name="Miller A.N."/>
            <person name="O'Donnell K."/>
            <person name="Stajich J.E."/>
            <person name="Bonito G."/>
        </authorList>
    </citation>
    <scope>NUCLEOTIDE SEQUENCE</scope>
    <source>
        <strain evidence="2">REB-010B</strain>
    </source>
</reference>
<dbReference type="AlphaFoldDB" id="A0A9P6RUU7"/>
<proteinExistence type="predicted"/>
<name>A0A9P6RUU7_9FUNG</name>
<feature type="compositionally biased region" description="Basic and acidic residues" evidence="1">
    <location>
        <begin position="187"/>
        <end position="198"/>
    </location>
</feature>
<dbReference type="Gene3D" id="2.70.50.70">
    <property type="match status" value="1"/>
</dbReference>
<accession>A0A9P6RUU7</accession>
<feature type="region of interest" description="Disordered" evidence="1">
    <location>
        <begin position="187"/>
        <end position="215"/>
    </location>
</feature>
<evidence type="ECO:0000313" key="2">
    <source>
        <dbReference type="EMBL" id="KAG0328916.1"/>
    </source>
</evidence>
<organism evidence="2 3">
    <name type="scientific">Dissophora globulifera</name>
    <dbReference type="NCBI Taxonomy" id="979702"/>
    <lineage>
        <taxon>Eukaryota</taxon>
        <taxon>Fungi</taxon>
        <taxon>Fungi incertae sedis</taxon>
        <taxon>Mucoromycota</taxon>
        <taxon>Mortierellomycotina</taxon>
        <taxon>Mortierellomycetes</taxon>
        <taxon>Mortierellales</taxon>
        <taxon>Mortierellaceae</taxon>
        <taxon>Dissophora</taxon>
    </lineage>
</organism>
<dbReference type="PANTHER" id="PTHR36182:SF1">
    <property type="entry name" value="PROTEIN, PUTATIVE (AFU_ORTHOLOGUE AFUA_6G10930)-RELATED"/>
    <property type="match status" value="1"/>
</dbReference>
<dbReference type="EMBL" id="JAAAIP010000025">
    <property type="protein sequence ID" value="KAG0328916.1"/>
    <property type="molecule type" value="Genomic_DNA"/>
</dbReference>
<dbReference type="Proteomes" id="UP000738325">
    <property type="component" value="Unassembled WGS sequence"/>
</dbReference>
<dbReference type="OrthoDB" id="2342176at2759"/>
<evidence type="ECO:0008006" key="4">
    <source>
        <dbReference type="Google" id="ProtNLM"/>
    </source>
</evidence>
<protein>
    <recommendedName>
        <fullName evidence="4">Lytic polysaccharide monooxygenase</fullName>
    </recommendedName>
</protein>
<gene>
    <name evidence="2" type="ORF">BGZ99_003990</name>
</gene>
<sequence length="215" mass="23589">MALLHPMPRGGVRDKGQFDGKVHAFIGFDSDRTLPCNGYNKVGPITNIKAGEIVNVRFWGPALEEKYLDSLPPKPSGSRHQINQARHGGGLCQMSLSHDGGKTFRVIGQYSKSCPDFYYEWPVKIPDNAPSCTTRGQCLFVWSWTAVNVPQFYMNCADVTISSSDKEDLSPKGVQIVDVHGFKQHVTEPGDGAGDKMGKGPIQSEVNANTRGDFM</sequence>
<feature type="compositionally biased region" description="Polar residues" evidence="1">
    <location>
        <begin position="204"/>
        <end position="215"/>
    </location>
</feature>
<keyword evidence="3" id="KW-1185">Reference proteome</keyword>
<evidence type="ECO:0000313" key="3">
    <source>
        <dbReference type="Proteomes" id="UP000738325"/>
    </source>
</evidence>
<comment type="caution">
    <text evidence="2">The sequence shown here is derived from an EMBL/GenBank/DDBJ whole genome shotgun (WGS) entry which is preliminary data.</text>
</comment>
<dbReference type="PANTHER" id="PTHR36182">
    <property type="entry name" value="PROTEIN, PUTATIVE (AFU_ORTHOLOGUE AFUA_6G10930)-RELATED"/>
    <property type="match status" value="1"/>
</dbReference>